<dbReference type="InterPro" id="IPR003774">
    <property type="entry name" value="AlgH-like"/>
</dbReference>
<proteinExistence type="inferred from homology"/>
<dbReference type="PANTHER" id="PTHR30327:SF1">
    <property type="entry name" value="UPF0301 PROTEIN YQGE"/>
    <property type="match status" value="1"/>
</dbReference>
<keyword evidence="3" id="KW-1185">Reference proteome</keyword>
<evidence type="ECO:0000313" key="2">
    <source>
        <dbReference type="EMBL" id="GLR18334.1"/>
    </source>
</evidence>
<comment type="similarity">
    <text evidence="1">Belongs to the UPF0301 (AlgH) family.</text>
</comment>
<reference evidence="2" key="1">
    <citation type="journal article" date="2014" name="Int. J. Syst. Evol. Microbiol.">
        <title>Complete genome sequence of Corynebacterium casei LMG S-19264T (=DSM 44701T), isolated from a smear-ripened cheese.</title>
        <authorList>
            <consortium name="US DOE Joint Genome Institute (JGI-PGF)"/>
            <person name="Walter F."/>
            <person name="Albersmeier A."/>
            <person name="Kalinowski J."/>
            <person name="Ruckert C."/>
        </authorList>
    </citation>
    <scope>NUCLEOTIDE SEQUENCE</scope>
    <source>
        <strain evidence="2">NBRC 108769</strain>
    </source>
</reference>
<evidence type="ECO:0000256" key="1">
    <source>
        <dbReference type="ARBA" id="ARBA00009600"/>
    </source>
</evidence>
<gene>
    <name evidence="2" type="ORF">GCM10007940_29500</name>
</gene>
<protein>
    <submittedName>
        <fullName evidence="2">UPF0301 protein</fullName>
    </submittedName>
</protein>
<dbReference type="Proteomes" id="UP001156666">
    <property type="component" value="Unassembled WGS sequence"/>
</dbReference>
<dbReference type="EMBL" id="BSOH01000020">
    <property type="protein sequence ID" value="GLR18334.1"/>
    <property type="molecule type" value="Genomic_DNA"/>
</dbReference>
<comment type="caution">
    <text evidence="2">The sequence shown here is derived from an EMBL/GenBank/DDBJ whole genome shotgun (WGS) entry which is preliminary data.</text>
</comment>
<reference evidence="2" key="2">
    <citation type="submission" date="2023-01" db="EMBL/GenBank/DDBJ databases">
        <title>Draft genome sequence of Portibacter lacus strain NBRC 108769.</title>
        <authorList>
            <person name="Sun Q."/>
            <person name="Mori K."/>
        </authorList>
    </citation>
    <scope>NUCLEOTIDE SEQUENCE</scope>
    <source>
        <strain evidence="2">NBRC 108769</strain>
    </source>
</reference>
<dbReference type="Pfam" id="PF02622">
    <property type="entry name" value="DUF179"/>
    <property type="match status" value="1"/>
</dbReference>
<name>A0AA37SRE4_9BACT</name>
<dbReference type="AlphaFoldDB" id="A0AA37SRE4"/>
<dbReference type="SUPFAM" id="SSF143456">
    <property type="entry name" value="VC0467-like"/>
    <property type="match status" value="1"/>
</dbReference>
<dbReference type="RefSeq" id="WP_235293698.1">
    <property type="nucleotide sequence ID" value="NZ_BSOH01000020.1"/>
</dbReference>
<dbReference type="PANTHER" id="PTHR30327">
    <property type="entry name" value="UNCHARACTERIZED PROTEIN YQGE"/>
    <property type="match status" value="1"/>
</dbReference>
<sequence length="183" mass="20857">MEVKAGKLLLAQPFMLDPNFKRSVVLLCEHDTTRGSLGFILNKPLHMKVQDLISNFPEIDSTVYFGGPVATDTIHYIHDKGDLLEDSVEVYRGIYWGGDFERLKFLIEAKLIKESNIQFFVGYSGWSEEQLADELKTGSWIAAEMDSNYLFHKDENVLWKKVLENKGSSFGVIGQIPESHRLN</sequence>
<accession>A0AA37SRE4</accession>
<evidence type="ECO:0000313" key="3">
    <source>
        <dbReference type="Proteomes" id="UP001156666"/>
    </source>
</evidence>
<dbReference type="GO" id="GO:0005829">
    <property type="term" value="C:cytosol"/>
    <property type="evidence" value="ECO:0007669"/>
    <property type="project" value="TreeGrafter"/>
</dbReference>
<dbReference type="Gene3D" id="3.40.1740.10">
    <property type="entry name" value="VC0467-like"/>
    <property type="match status" value="1"/>
</dbReference>
<organism evidence="2 3">
    <name type="scientific">Portibacter lacus</name>
    <dbReference type="NCBI Taxonomy" id="1099794"/>
    <lineage>
        <taxon>Bacteria</taxon>
        <taxon>Pseudomonadati</taxon>
        <taxon>Bacteroidota</taxon>
        <taxon>Saprospiria</taxon>
        <taxon>Saprospirales</taxon>
        <taxon>Haliscomenobacteraceae</taxon>
        <taxon>Portibacter</taxon>
    </lineage>
</organism>